<name>A0A9N9H2Z7_9GLOM</name>
<proteinExistence type="predicted"/>
<evidence type="ECO:0000313" key="1">
    <source>
        <dbReference type="EMBL" id="CAG8649225.1"/>
    </source>
</evidence>
<reference evidence="1" key="1">
    <citation type="submission" date="2021-06" db="EMBL/GenBank/DDBJ databases">
        <authorList>
            <person name="Kallberg Y."/>
            <person name="Tangrot J."/>
            <person name="Rosling A."/>
        </authorList>
    </citation>
    <scope>NUCLEOTIDE SEQUENCE</scope>
    <source>
        <strain evidence="1">MA453B</strain>
    </source>
</reference>
<accession>A0A9N9H2Z7</accession>
<protein>
    <submittedName>
        <fullName evidence="1">23966_t:CDS:1</fullName>
    </submittedName>
</protein>
<organism evidence="1 2">
    <name type="scientific">Dentiscutata erythropus</name>
    <dbReference type="NCBI Taxonomy" id="1348616"/>
    <lineage>
        <taxon>Eukaryota</taxon>
        <taxon>Fungi</taxon>
        <taxon>Fungi incertae sedis</taxon>
        <taxon>Mucoromycota</taxon>
        <taxon>Glomeromycotina</taxon>
        <taxon>Glomeromycetes</taxon>
        <taxon>Diversisporales</taxon>
        <taxon>Gigasporaceae</taxon>
        <taxon>Dentiscutata</taxon>
    </lineage>
</organism>
<comment type="caution">
    <text evidence="1">The sequence shown here is derived from an EMBL/GenBank/DDBJ whole genome shotgun (WGS) entry which is preliminary data.</text>
</comment>
<dbReference type="Proteomes" id="UP000789405">
    <property type="component" value="Unassembled WGS sequence"/>
</dbReference>
<sequence length="187" mass="21936">MQLHIHNETWPNITKIAYTSLLVVLAISPDNSQLNITTNSSSLNSLNNVLWDTIPNSYEQLRRQPFSKLLLLIRTTIITKDLILNISRTKITSKINPNIEKIKIKLDTNQTNTQFYRLAFHNVLTFINFKEIIKTTQIVHNLDAFTSLHRVQNWNNNQTTIKWNTIFKYLQFKDKPLYYFTDQKSPG</sequence>
<evidence type="ECO:0000313" key="2">
    <source>
        <dbReference type="Proteomes" id="UP000789405"/>
    </source>
</evidence>
<dbReference type="EMBL" id="CAJVPY010005731">
    <property type="protein sequence ID" value="CAG8649225.1"/>
    <property type="molecule type" value="Genomic_DNA"/>
</dbReference>
<gene>
    <name evidence="1" type="ORF">DERYTH_LOCUS10091</name>
</gene>
<keyword evidence="2" id="KW-1185">Reference proteome</keyword>
<dbReference type="AlphaFoldDB" id="A0A9N9H2Z7"/>